<protein>
    <submittedName>
        <fullName evidence="2">ATPase</fullName>
    </submittedName>
</protein>
<dbReference type="EMBL" id="PGTN01000027">
    <property type="protein sequence ID" value="PJF48012.1"/>
    <property type="molecule type" value="Genomic_DNA"/>
</dbReference>
<feature type="domain" description="AAA+ ATPase" evidence="1">
    <location>
        <begin position="33"/>
        <end position="212"/>
    </location>
</feature>
<dbReference type="Pfam" id="PF07728">
    <property type="entry name" value="AAA_5"/>
    <property type="match status" value="1"/>
</dbReference>
<sequence>MFKQISDVKQGLLEQQYIASDEIATVVFLAEQMGKPILAEGPAGVGKTELAKAWAAASGRELIRLQCYEGLDEAKALYEWEYSKQMLYTQLLRDKLSQIMGEATTLAEAADALGKEENVFFSRRFLLPRPLLRALMNDQPVVLLIDEIDRADAEFEAFLLEILSDFQVSVPELGTIKANHQPMVVLTSNNTRELSEALKRRALYLFVDYPSFESELRIVQMRAPNLAPHVARQCVEIVQRLRGLDLKKAPSVAETVDWAKALVAINAKHLDEKTLNDTLTVILKHESDIQRARRALSGGKRGQDFGVR</sequence>
<dbReference type="SMART" id="SM00382">
    <property type="entry name" value="AAA"/>
    <property type="match status" value="1"/>
</dbReference>
<dbReference type="Proteomes" id="UP000230790">
    <property type="component" value="Unassembled WGS sequence"/>
</dbReference>
<evidence type="ECO:0000259" key="1">
    <source>
        <dbReference type="SMART" id="SM00382"/>
    </source>
</evidence>
<evidence type="ECO:0000313" key="2">
    <source>
        <dbReference type="EMBL" id="PJF48012.1"/>
    </source>
</evidence>
<dbReference type="PANTHER" id="PTHR42759">
    <property type="entry name" value="MOXR FAMILY PROTEIN"/>
    <property type="match status" value="1"/>
</dbReference>
<evidence type="ECO:0000313" key="3">
    <source>
        <dbReference type="Proteomes" id="UP000230790"/>
    </source>
</evidence>
<dbReference type="InterPro" id="IPR027417">
    <property type="entry name" value="P-loop_NTPase"/>
</dbReference>
<dbReference type="Gene3D" id="3.40.50.300">
    <property type="entry name" value="P-loop containing nucleotide triphosphate hydrolases"/>
    <property type="match status" value="1"/>
</dbReference>
<dbReference type="SUPFAM" id="SSF52540">
    <property type="entry name" value="P-loop containing nucleoside triphosphate hydrolases"/>
    <property type="match status" value="1"/>
</dbReference>
<accession>A0A2M8QE32</accession>
<organism evidence="2 3">
    <name type="scientific">Candidatus Thermofonsia Clade 3 bacterium</name>
    <dbReference type="NCBI Taxonomy" id="2364212"/>
    <lineage>
        <taxon>Bacteria</taxon>
        <taxon>Bacillati</taxon>
        <taxon>Chloroflexota</taxon>
        <taxon>Candidatus Thermofontia</taxon>
        <taxon>Candidatus Thermofonsia Clade 3</taxon>
    </lineage>
</organism>
<gene>
    <name evidence="2" type="ORF">CUN48_05750</name>
</gene>
<dbReference type="AlphaFoldDB" id="A0A2M8QE32"/>
<dbReference type="InterPro" id="IPR011704">
    <property type="entry name" value="ATPase_dyneun-rel_AAA"/>
</dbReference>
<dbReference type="InterPro" id="IPR003593">
    <property type="entry name" value="AAA+_ATPase"/>
</dbReference>
<comment type="caution">
    <text evidence="2">The sequence shown here is derived from an EMBL/GenBank/DDBJ whole genome shotgun (WGS) entry which is preliminary data.</text>
</comment>
<name>A0A2M8QE32_9CHLR</name>
<dbReference type="InterPro" id="IPR050764">
    <property type="entry name" value="CbbQ/NirQ/NorQ/GpvN"/>
</dbReference>
<dbReference type="CDD" id="cd00009">
    <property type="entry name" value="AAA"/>
    <property type="match status" value="1"/>
</dbReference>
<dbReference type="PANTHER" id="PTHR42759:SF1">
    <property type="entry name" value="MAGNESIUM-CHELATASE SUBUNIT CHLD"/>
    <property type="match status" value="1"/>
</dbReference>
<reference evidence="2 3" key="1">
    <citation type="submission" date="2017-11" db="EMBL/GenBank/DDBJ databases">
        <title>Evolution of Phototrophy in the Chloroflexi Phylum Driven by Horizontal Gene Transfer.</title>
        <authorList>
            <person name="Ward L.M."/>
            <person name="Hemp J."/>
            <person name="Shih P.M."/>
            <person name="Mcglynn S.E."/>
            <person name="Fischer W."/>
        </authorList>
    </citation>
    <scope>NUCLEOTIDE SEQUENCE [LARGE SCALE GENOMIC DNA]</scope>
    <source>
        <strain evidence="2">JP3_7</strain>
    </source>
</reference>
<dbReference type="GO" id="GO:0016887">
    <property type="term" value="F:ATP hydrolysis activity"/>
    <property type="evidence" value="ECO:0007669"/>
    <property type="project" value="InterPro"/>
</dbReference>
<proteinExistence type="predicted"/>
<dbReference type="GO" id="GO:0005524">
    <property type="term" value="F:ATP binding"/>
    <property type="evidence" value="ECO:0007669"/>
    <property type="project" value="InterPro"/>
</dbReference>